<reference evidence="1 2" key="1">
    <citation type="submission" date="2019-06" db="EMBL/GenBank/DDBJ databases">
        <title>Genomic Encyclopedia of Type Strains, Phase IV (KMG-V): Genome sequencing to study the core and pangenomes of soil and plant-associated prokaryotes.</title>
        <authorList>
            <person name="Whitman W."/>
        </authorList>
    </citation>
    <scope>NUCLEOTIDE SEQUENCE [LARGE SCALE GENOMIC DNA]</scope>
    <source>
        <strain evidence="1 2">BR 11880</strain>
    </source>
</reference>
<dbReference type="Proteomes" id="UP000319859">
    <property type="component" value="Unassembled WGS sequence"/>
</dbReference>
<dbReference type="GO" id="GO:0009103">
    <property type="term" value="P:lipopolysaccharide biosynthetic process"/>
    <property type="evidence" value="ECO:0007669"/>
    <property type="project" value="TreeGrafter"/>
</dbReference>
<organism evidence="1 2">
    <name type="scientific">Nitrospirillum amazonense</name>
    <dbReference type="NCBI Taxonomy" id="28077"/>
    <lineage>
        <taxon>Bacteria</taxon>
        <taxon>Pseudomonadati</taxon>
        <taxon>Pseudomonadota</taxon>
        <taxon>Alphaproteobacteria</taxon>
        <taxon>Rhodospirillales</taxon>
        <taxon>Azospirillaceae</taxon>
        <taxon>Nitrospirillum</taxon>
    </lineage>
</organism>
<dbReference type="PANTHER" id="PTHR46401">
    <property type="entry name" value="GLYCOSYLTRANSFERASE WBBK-RELATED"/>
    <property type="match status" value="1"/>
</dbReference>
<dbReference type="CDD" id="cd03809">
    <property type="entry name" value="GT4_MtfB-like"/>
    <property type="match status" value="1"/>
</dbReference>
<dbReference type="EMBL" id="VITN01000001">
    <property type="protein sequence ID" value="TWB24573.1"/>
    <property type="molecule type" value="Genomic_DNA"/>
</dbReference>
<accession>A0A560FSJ1</accession>
<comment type="caution">
    <text evidence="1">The sequence shown here is derived from an EMBL/GenBank/DDBJ whole genome shotgun (WGS) entry which is preliminary data.</text>
</comment>
<dbReference type="PANTHER" id="PTHR46401:SF8">
    <property type="entry name" value="BLL6006 PROTEIN"/>
    <property type="match status" value="1"/>
</dbReference>
<gene>
    <name evidence="1" type="ORF">FBZ89_101199</name>
</gene>
<dbReference type="Pfam" id="PF13692">
    <property type="entry name" value="Glyco_trans_1_4"/>
    <property type="match status" value="2"/>
</dbReference>
<protein>
    <submittedName>
        <fullName evidence="1">Glycosyltransferase involved in cell wall biosynthesis</fullName>
    </submittedName>
</protein>
<dbReference type="Gene3D" id="3.40.50.2000">
    <property type="entry name" value="Glycogen Phosphorylase B"/>
    <property type="match status" value="3"/>
</dbReference>
<keyword evidence="1" id="KW-0808">Transferase</keyword>
<evidence type="ECO:0000313" key="1">
    <source>
        <dbReference type="EMBL" id="TWB24573.1"/>
    </source>
</evidence>
<sequence>MKKSIRVQICNERFLSRFGLDRVLLQAAHYFRTQGAEVSLAALRYDQTLVDSLGFKVEKVIVPEGLDMQATERQTTHHMLTSWLKQRPDVVMVGGWPFFDLASKSPALGVPSCYPDVGAVPHDGLSENATNVQQELRRIRALTQPFISSVLPISDFIRLSQTERDRGHTQGVRTVLIGTDHLATAPAEPTGTHDALLAPLRDIKATGGKLIINLGRFEGEGYKNSFTSFTTLRNVRAAGIDARLIVLGRASEFTVPPDLAGVVLPIGNPSDSGLLAIMREADLGLTTSLWEGFNLPLAEMQNIGKPVLAFVAGAHSEVVADPWFLCANVDQMALKAKLLLGADTDKVPSRPLQALARYVRRLPWSATLENWWQETVTLARYTASPPPTLTGRRLVLVDLSNSCRDPANSGVIRVSRQLTKRLQRHPGLDVVCVRWDNERYSYSLINPEGSHLANYAGPQDYHGMFYDPTTAHIQVDRLLYAPDPRLPLAPIMFMPEICLDGTLGSRVRWARDRNMFVSTILHDLIAHYHKQYCTQEVVDGFASYLPPVLHMDQIITVSEMSLTDLRRYVNAQKAELPLNTQVVWLPAQFSNVPRHRPTPVPVGPEIRILCVSTIEPRKNHRRLVEAFGRLVRRRPDLSLRLTLVGNRYVGADELAEQISAAEREGIAIEWRGVLSDQELLAEYAASRFTVYPSVFEGFGLPIMESLWLGKPVICFQREVMAELAQPGGCLTTDVFDIDALSDAMERLATDDILLARLQSELAARNMSDWEDYAMDMGNLLYGLGNPYPTPAWRPHMREAVSACD</sequence>
<proteinExistence type="predicted"/>
<dbReference type="OrthoDB" id="186663at2"/>
<dbReference type="GO" id="GO:0016757">
    <property type="term" value="F:glycosyltransferase activity"/>
    <property type="evidence" value="ECO:0007669"/>
    <property type="project" value="TreeGrafter"/>
</dbReference>
<dbReference type="AlphaFoldDB" id="A0A560FSJ1"/>
<dbReference type="RefSeq" id="WP_145748169.1">
    <property type="nucleotide sequence ID" value="NZ_VITN01000001.1"/>
</dbReference>
<dbReference type="SUPFAM" id="SSF53756">
    <property type="entry name" value="UDP-Glycosyltransferase/glycogen phosphorylase"/>
    <property type="match status" value="2"/>
</dbReference>
<evidence type="ECO:0000313" key="2">
    <source>
        <dbReference type="Proteomes" id="UP000319859"/>
    </source>
</evidence>
<name>A0A560FSJ1_9PROT</name>